<dbReference type="AlphaFoldDB" id="A0A1M4X7I9"/>
<evidence type="ECO:0000256" key="1">
    <source>
        <dbReference type="SAM" id="MobiDB-lite"/>
    </source>
</evidence>
<proteinExistence type="predicted"/>
<organism evidence="3 4">
    <name type="scientific">Marinomonas polaris DSM 16579</name>
    <dbReference type="NCBI Taxonomy" id="1122206"/>
    <lineage>
        <taxon>Bacteria</taxon>
        <taxon>Pseudomonadati</taxon>
        <taxon>Pseudomonadota</taxon>
        <taxon>Gammaproteobacteria</taxon>
        <taxon>Oceanospirillales</taxon>
        <taxon>Oceanospirillaceae</taxon>
        <taxon>Marinomonas</taxon>
    </lineage>
</organism>
<name>A0A1M4X7I9_9GAMM</name>
<keyword evidence="4" id="KW-1185">Reference proteome</keyword>
<keyword evidence="2" id="KW-0812">Transmembrane</keyword>
<gene>
    <name evidence="3" type="ORF">SAMN02745753_00994</name>
</gene>
<dbReference type="STRING" id="1122206.SAMN02745753_00994"/>
<protein>
    <submittedName>
        <fullName evidence="3">Uncharacterized protein</fullName>
    </submittedName>
</protein>
<feature type="transmembrane region" description="Helical" evidence="2">
    <location>
        <begin position="16"/>
        <end position="37"/>
    </location>
</feature>
<feature type="compositionally biased region" description="Basic and acidic residues" evidence="1">
    <location>
        <begin position="136"/>
        <end position="156"/>
    </location>
</feature>
<dbReference type="OrthoDB" id="9784936at2"/>
<evidence type="ECO:0000313" key="3">
    <source>
        <dbReference type="EMBL" id="SHE89427.1"/>
    </source>
</evidence>
<dbReference type="Proteomes" id="UP000184517">
    <property type="component" value="Unassembled WGS sequence"/>
</dbReference>
<evidence type="ECO:0000256" key="2">
    <source>
        <dbReference type="SAM" id="Phobius"/>
    </source>
</evidence>
<keyword evidence="2" id="KW-0472">Membrane</keyword>
<accession>A0A1M4X7I9</accession>
<feature type="transmembrane region" description="Helical" evidence="2">
    <location>
        <begin position="58"/>
        <end position="76"/>
    </location>
</feature>
<keyword evidence="2" id="KW-1133">Transmembrane helix</keyword>
<dbReference type="RefSeq" id="WP_072838620.1">
    <property type="nucleotide sequence ID" value="NZ_FQVF01000004.1"/>
</dbReference>
<dbReference type="EMBL" id="FQVF01000004">
    <property type="protein sequence ID" value="SHE89427.1"/>
    <property type="molecule type" value="Genomic_DNA"/>
</dbReference>
<evidence type="ECO:0000313" key="4">
    <source>
        <dbReference type="Proteomes" id="UP000184517"/>
    </source>
</evidence>
<reference evidence="4" key="1">
    <citation type="submission" date="2016-11" db="EMBL/GenBank/DDBJ databases">
        <authorList>
            <person name="Varghese N."/>
            <person name="Submissions S."/>
        </authorList>
    </citation>
    <scope>NUCLEOTIDE SEQUENCE [LARGE SCALE GENOMIC DNA]</scope>
    <source>
        <strain evidence="4">DSM 16579</strain>
    </source>
</reference>
<sequence length="241" mass="27942">MKDIFEAIETRVKSPVFGYFVLSMLAVNWKPFFFLFFDDSSVTSRFSYFDLHSSYTTLLVYPALLAALYSIIYPWIQYTFIWISSKPAHLKNLQTLTAEHKRLIEQQKLENVRNEQKKEAELEVIERAKRDQKVAEEITDEETREKVQSEIDEIRQNPHPSSSDALSTEQIEILKIIAENNGSIFKDSLIQSFSWGTITIEYYIEDLISRKYVVSDQRSAGGTRFSLTTKGKKYAIDCGFA</sequence>
<feature type="region of interest" description="Disordered" evidence="1">
    <location>
        <begin position="136"/>
        <end position="164"/>
    </location>
</feature>